<dbReference type="STRING" id="29421.B2M20_07820"/>
<gene>
    <name evidence="1" type="ORF">B2M20_07820</name>
</gene>
<sequence length="72" mass="7975">MLEHNVAMPLEQLHDAPEDPLALLAVRERLDVGPDAAIGGDRLGEFEARLELATPLEQRLVTERVGRLPCLH</sequence>
<evidence type="ECO:0000313" key="1">
    <source>
        <dbReference type="EMBL" id="OPH83284.1"/>
    </source>
</evidence>
<accession>A0A1V4HZF7</accession>
<reference evidence="1 2" key="1">
    <citation type="submission" date="2017-02" db="EMBL/GenBank/DDBJ databases">
        <title>Genome sequence of the nitrite-oxidizing bacterium Nitrobacter vulgaris strain Ab1.</title>
        <authorList>
            <person name="Mellbye B.L."/>
            <person name="Davis E.W."/>
            <person name="Spieck E."/>
            <person name="Chang J.H."/>
            <person name="Bottomley P.J."/>
            <person name="Sayavedra-Soto L.A."/>
        </authorList>
    </citation>
    <scope>NUCLEOTIDE SEQUENCE [LARGE SCALE GENOMIC DNA]</scope>
    <source>
        <strain evidence="1 2">Ab1</strain>
    </source>
</reference>
<comment type="caution">
    <text evidence="1">The sequence shown here is derived from an EMBL/GenBank/DDBJ whole genome shotgun (WGS) entry which is preliminary data.</text>
</comment>
<dbReference type="Proteomes" id="UP000189940">
    <property type="component" value="Unassembled WGS sequence"/>
</dbReference>
<protein>
    <submittedName>
        <fullName evidence="1">Uncharacterized protein</fullName>
    </submittedName>
</protein>
<proteinExistence type="predicted"/>
<keyword evidence="2" id="KW-1185">Reference proteome</keyword>
<evidence type="ECO:0000313" key="2">
    <source>
        <dbReference type="Proteomes" id="UP000189940"/>
    </source>
</evidence>
<name>A0A1V4HZF7_NITVU</name>
<dbReference type="AlphaFoldDB" id="A0A1V4HZF7"/>
<dbReference type="EMBL" id="MWPQ01000035">
    <property type="protein sequence ID" value="OPH83284.1"/>
    <property type="molecule type" value="Genomic_DNA"/>
</dbReference>
<organism evidence="1 2">
    <name type="scientific">Nitrobacter vulgaris</name>
    <dbReference type="NCBI Taxonomy" id="29421"/>
    <lineage>
        <taxon>Bacteria</taxon>
        <taxon>Pseudomonadati</taxon>
        <taxon>Pseudomonadota</taxon>
        <taxon>Alphaproteobacteria</taxon>
        <taxon>Hyphomicrobiales</taxon>
        <taxon>Nitrobacteraceae</taxon>
        <taxon>Nitrobacter</taxon>
    </lineage>
</organism>